<keyword evidence="1" id="KW-0472">Membrane</keyword>
<keyword evidence="1" id="KW-0812">Transmembrane</keyword>
<dbReference type="RefSeq" id="WP_107271777.1">
    <property type="nucleotide sequence ID" value="NZ_PYMA01000003.1"/>
</dbReference>
<organism evidence="3 4">
    <name type="scientific">Photobacterium sanctipauli</name>
    <dbReference type="NCBI Taxonomy" id="1342794"/>
    <lineage>
        <taxon>Bacteria</taxon>
        <taxon>Pseudomonadati</taxon>
        <taxon>Pseudomonadota</taxon>
        <taxon>Gammaproteobacteria</taxon>
        <taxon>Vibrionales</taxon>
        <taxon>Vibrionaceae</taxon>
        <taxon>Photobacterium</taxon>
    </lineage>
</organism>
<evidence type="ECO:0000313" key="4">
    <source>
        <dbReference type="Proteomes" id="UP000241771"/>
    </source>
</evidence>
<feature type="transmembrane region" description="Helical" evidence="1">
    <location>
        <begin position="112"/>
        <end position="130"/>
    </location>
</feature>
<keyword evidence="4" id="KW-1185">Reference proteome</keyword>
<protein>
    <recommendedName>
        <fullName evidence="2">DUF1468 domain-containing protein</fullName>
    </recommendedName>
</protein>
<feature type="transmembrane region" description="Helical" evidence="1">
    <location>
        <begin position="87"/>
        <end position="106"/>
    </location>
</feature>
<dbReference type="Proteomes" id="UP000241771">
    <property type="component" value="Unassembled WGS sequence"/>
</dbReference>
<evidence type="ECO:0000259" key="2">
    <source>
        <dbReference type="Pfam" id="PF07331"/>
    </source>
</evidence>
<sequence>MSKTSSYSEQQISNSTSRYNFYTGVVIAIISGVIFYESFKIPVEIDDLGVSARFFPQSISAFMGLLGLVLAVQGLRGSSVSDDKPKFNSAVFIKQVLPLSVLSFIYVWMFSAFGYLTATLFTIFAAAYHFSVRGKALIILPVVMSVVFYYLFFILMGVFEPPAEVFDITSFLKS</sequence>
<keyword evidence="1" id="KW-1133">Transmembrane helix</keyword>
<dbReference type="Pfam" id="PF07331">
    <property type="entry name" value="TctB"/>
    <property type="match status" value="1"/>
</dbReference>
<dbReference type="EMBL" id="PYMA01000003">
    <property type="protein sequence ID" value="PSW20587.1"/>
    <property type="molecule type" value="Genomic_DNA"/>
</dbReference>
<evidence type="ECO:0000256" key="1">
    <source>
        <dbReference type="SAM" id="Phobius"/>
    </source>
</evidence>
<evidence type="ECO:0000313" key="3">
    <source>
        <dbReference type="EMBL" id="PSW20587.1"/>
    </source>
</evidence>
<comment type="caution">
    <text evidence="3">The sequence shown here is derived from an EMBL/GenBank/DDBJ whole genome shotgun (WGS) entry which is preliminary data.</text>
</comment>
<feature type="domain" description="DUF1468" evidence="2">
    <location>
        <begin position="23"/>
        <end position="159"/>
    </location>
</feature>
<feature type="transmembrane region" description="Helical" evidence="1">
    <location>
        <begin position="54"/>
        <end position="75"/>
    </location>
</feature>
<reference evidence="3 4" key="1">
    <citation type="submission" date="2018-01" db="EMBL/GenBank/DDBJ databases">
        <title>Whole genome sequencing of Histamine producing bacteria.</title>
        <authorList>
            <person name="Butler K."/>
        </authorList>
    </citation>
    <scope>NUCLEOTIDE SEQUENCE [LARGE SCALE GENOMIC DNA]</scope>
    <source>
        <strain evidence="3 4">DSM 100436</strain>
    </source>
</reference>
<gene>
    <name evidence="3" type="ORF">C9I98_06965</name>
</gene>
<feature type="transmembrane region" description="Helical" evidence="1">
    <location>
        <begin position="137"/>
        <end position="159"/>
    </location>
</feature>
<dbReference type="InterPro" id="IPR009936">
    <property type="entry name" value="DUF1468"/>
</dbReference>
<dbReference type="AlphaFoldDB" id="A0A2T3NWB3"/>
<name>A0A2T3NWB3_9GAMM</name>
<proteinExistence type="predicted"/>
<feature type="transmembrane region" description="Helical" evidence="1">
    <location>
        <begin position="21"/>
        <end position="39"/>
    </location>
</feature>
<accession>A0A2T3NWB3</accession>